<reference evidence="1" key="1">
    <citation type="journal article" date="2021" name="bioRxiv">
        <title>Unraveling nitrogen, sulfur and carbon metabolic pathways and microbial community transcriptional responses to substrate deprivation and toxicity stresses in a bioreactor mimicking anoxic brackish coastal sediment conditions.</title>
        <authorList>
            <person name="Martins P.D."/>
            <person name="Echeveste M.J."/>
            <person name="Arshad A."/>
            <person name="Kurth J."/>
            <person name="Ouboter H."/>
            <person name="Jetten M.S.M."/>
            <person name="Welte C.U."/>
        </authorList>
    </citation>
    <scope>NUCLEOTIDE SEQUENCE</scope>
    <source>
        <strain evidence="1">MAG_39</strain>
    </source>
</reference>
<evidence type="ECO:0000313" key="2">
    <source>
        <dbReference type="Proteomes" id="UP000705867"/>
    </source>
</evidence>
<comment type="caution">
    <text evidence="1">The sequence shown here is derived from an EMBL/GenBank/DDBJ whole genome shotgun (WGS) entry which is preliminary data.</text>
</comment>
<reference evidence="1" key="2">
    <citation type="submission" date="2021-08" db="EMBL/GenBank/DDBJ databases">
        <authorList>
            <person name="Dalcin Martins P."/>
        </authorList>
    </citation>
    <scope>NUCLEOTIDE SEQUENCE</scope>
    <source>
        <strain evidence="1">MAG_39</strain>
    </source>
</reference>
<dbReference type="EMBL" id="JAIOIV010000096">
    <property type="protein sequence ID" value="MBZ0156920.1"/>
    <property type="molecule type" value="Genomic_DNA"/>
</dbReference>
<dbReference type="AlphaFoldDB" id="A0A953JD64"/>
<dbReference type="InterPro" id="IPR019271">
    <property type="entry name" value="DUF2284_metal-binding"/>
</dbReference>
<proteinExistence type="predicted"/>
<dbReference type="Pfam" id="PF10050">
    <property type="entry name" value="DUF2284"/>
    <property type="match status" value="1"/>
</dbReference>
<sequence>MEKKKSIAAQLKQLEKFALEKGAHRAKVFNARDVVVDERVRMKCQIPLCPHYGRALTCPPNVPTVEEFRKALAHYSKALLIQTASPIAGSMESCSREEAKELYAKPAKAAKKKGGEKQEVMEDFGNMKAAAVKLHRLTNETELRAMSLGFHYALGLIGGECMLCPECVGAGSSQGCRRPYEARPSMEGVGIDVVQTSIRAGLPFDIPPKKEIVWTSLLLVD</sequence>
<dbReference type="Proteomes" id="UP000705867">
    <property type="component" value="Unassembled WGS sequence"/>
</dbReference>
<accession>A0A953JD64</accession>
<name>A0A953JD64_9BACT</name>
<gene>
    <name evidence="1" type="ORF">K8I29_12020</name>
</gene>
<evidence type="ECO:0000313" key="1">
    <source>
        <dbReference type="EMBL" id="MBZ0156920.1"/>
    </source>
</evidence>
<organism evidence="1 2">
    <name type="scientific">Candidatus Nitrobium versatile</name>
    <dbReference type="NCBI Taxonomy" id="2884831"/>
    <lineage>
        <taxon>Bacteria</taxon>
        <taxon>Pseudomonadati</taxon>
        <taxon>Nitrospirota</taxon>
        <taxon>Nitrospiria</taxon>
        <taxon>Nitrospirales</taxon>
        <taxon>Nitrospiraceae</taxon>
        <taxon>Candidatus Nitrobium</taxon>
    </lineage>
</organism>
<protein>
    <submittedName>
        <fullName evidence="1">DUF2284 domain-containing protein</fullName>
    </submittedName>
</protein>